<gene>
    <name evidence="2" type="ORF">CHS0354_014205</name>
</gene>
<dbReference type="AlphaFoldDB" id="A0AAE0W559"/>
<reference evidence="2" key="1">
    <citation type="journal article" date="2021" name="Genome Biol. Evol.">
        <title>A High-Quality Reference Genome for a Parasitic Bivalve with Doubly Uniparental Inheritance (Bivalvia: Unionida).</title>
        <authorList>
            <person name="Smith C.H."/>
        </authorList>
    </citation>
    <scope>NUCLEOTIDE SEQUENCE</scope>
    <source>
        <strain evidence="2">CHS0354</strain>
    </source>
</reference>
<feature type="region of interest" description="Disordered" evidence="1">
    <location>
        <begin position="1"/>
        <end position="31"/>
    </location>
</feature>
<dbReference type="EMBL" id="JAEAOA010000874">
    <property type="protein sequence ID" value="KAK3600842.1"/>
    <property type="molecule type" value="Genomic_DNA"/>
</dbReference>
<sequence length="64" mass="7110">SESLQGYTRGPDGVQEDDLTKLSNDSNLGRPSNTFVNLIKLFNDSNLGRPSYTFVNFKVLVDQS</sequence>
<comment type="caution">
    <text evidence="2">The sequence shown here is derived from an EMBL/GenBank/DDBJ whole genome shotgun (WGS) entry which is preliminary data.</text>
</comment>
<name>A0AAE0W559_9BIVA</name>
<evidence type="ECO:0000313" key="3">
    <source>
        <dbReference type="Proteomes" id="UP001195483"/>
    </source>
</evidence>
<feature type="non-terminal residue" evidence="2">
    <location>
        <position position="1"/>
    </location>
</feature>
<feature type="non-terminal residue" evidence="2">
    <location>
        <position position="64"/>
    </location>
</feature>
<reference evidence="2" key="3">
    <citation type="submission" date="2023-05" db="EMBL/GenBank/DDBJ databases">
        <authorList>
            <person name="Smith C.H."/>
        </authorList>
    </citation>
    <scope>NUCLEOTIDE SEQUENCE</scope>
    <source>
        <strain evidence="2">CHS0354</strain>
        <tissue evidence="2">Mantle</tissue>
    </source>
</reference>
<accession>A0AAE0W559</accession>
<dbReference type="Proteomes" id="UP001195483">
    <property type="component" value="Unassembled WGS sequence"/>
</dbReference>
<protein>
    <submittedName>
        <fullName evidence="2">Uncharacterized protein</fullName>
    </submittedName>
</protein>
<organism evidence="2 3">
    <name type="scientific">Potamilus streckersoni</name>
    <dbReference type="NCBI Taxonomy" id="2493646"/>
    <lineage>
        <taxon>Eukaryota</taxon>
        <taxon>Metazoa</taxon>
        <taxon>Spiralia</taxon>
        <taxon>Lophotrochozoa</taxon>
        <taxon>Mollusca</taxon>
        <taxon>Bivalvia</taxon>
        <taxon>Autobranchia</taxon>
        <taxon>Heteroconchia</taxon>
        <taxon>Palaeoheterodonta</taxon>
        <taxon>Unionida</taxon>
        <taxon>Unionoidea</taxon>
        <taxon>Unionidae</taxon>
        <taxon>Ambleminae</taxon>
        <taxon>Lampsilini</taxon>
        <taxon>Potamilus</taxon>
    </lineage>
</organism>
<evidence type="ECO:0000256" key="1">
    <source>
        <dbReference type="SAM" id="MobiDB-lite"/>
    </source>
</evidence>
<feature type="compositionally biased region" description="Polar residues" evidence="1">
    <location>
        <begin position="21"/>
        <end position="31"/>
    </location>
</feature>
<keyword evidence="3" id="KW-1185">Reference proteome</keyword>
<reference evidence="2" key="2">
    <citation type="journal article" date="2021" name="Genome Biol. Evol.">
        <title>Developing a high-quality reference genome for a parasitic bivalve with doubly uniparental inheritance (Bivalvia: Unionida).</title>
        <authorList>
            <person name="Smith C.H."/>
        </authorList>
    </citation>
    <scope>NUCLEOTIDE SEQUENCE</scope>
    <source>
        <strain evidence="2">CHS0354</strain>
        <tissue evidence="2">Mantle</tissue>
    </source>
</reference>
<evidence type="ECO:0000313" key="2">
    <source>
        <dbReference type="EMBL" id="KAK3600842.1"/>
    </source>
</evidence>
<proteinExistence type="predicted"/>